<evidence type="ECO:0000313" key="1">
    <source>
        <dbReference type="EMBL" id="CAH1973609.1"/>
    </source>
</evidence>
<sequence>MISIVNSVHKNLSRRSKDTLKETKVPIMYAAFGCSFKDIHYTYRVRVSTVSNIIKEVSRFIWNNLSEKFMRLPTSVDEWEQTSIKQQLYGLLRHVLFYTTFIRDKEGSNSDNNVSEEFSYENLPHEVRTRGGNTTNLVRTEFVNYFMSEDGSVPWQDEAFQNSPVILLNSSRPFIALSMDHHIYYSLPITLAMPVETTVLLQNIEVTHPSSVDLDFTQLR</sequence>
<gene>
    <name evidence="1" type="ORF">ACAOBT_LOCUS10656</name>
</gene>
<organism evidence="1 2">
    <name type="scientific">Acanthoscelides obtectus</name>
    <name type="common">Bean weevil</name>
    <name type="synonym">Bruchus obtectus</name>
    <dbReference type="NCBI Taxonomy" id="200917"/>
    <lineage>
        <taxon>Eukaryota</taxon>
        <taxon>Metazoa</taxon>
        <taxon>Ecdysozoa</taxon>
        <taxon>Arthropoda</taxon>
        <taxon>Hexapoda</taxon>
        <taxon>Insecta</taxon>
        <taxon>Pterygota</taxon>
        <taxon>Neoptera</taxon>
        <taxon>Endopterygota</taxon>
        <taxon>Coleoptera</taxon>
        <taxon>Polyphaga</taxon>
        <taxon>Cucujiformia</taxon>
        <taxon>Chrysomeloidea</taxon>
        <taxon>Chrysomelidae</taxon>
        <taxon>Bruchinae</taxon>
        <taxon>Bruchini</taxon>
        <taxon>Acanthoscelides</taxon>
    </lineage>
</organism>
<evidence type="ECO:0000313" key="2">
    <source>
        <dbReference type="Proteomes" id="UP001152888"/>
    </source>
</evidence>
<proteinExistence type="predicted"/>
<protein>
    <submittedName>
        <fullName evidence="1">Uncharacterized protein</fullName>
    </submittedName>
</protein>
<dbReference type="AlphaFoldDB" id="A0A9P0KG97"/>
<dbReference type="Proteomes" id="UP001152888">
    <property type="component" value="Unassembled WGS sequence"/>
</dbReference>
<name>A0A9P0KG97_ACAOB</name>
<keyword evidence="2" id="KW-1185">Reference proteome</keyword>
<comment type="caution">
    <text evidence="1">The sequence shown here is derived from an EMBL/GenBank/DDBJ whole genome shotgun (WGS) entry which is preliminary data.</text>
</comment>
<accession>A0A9P0KG97</accession>
<reference evidence="1" key="1">
    <citation type="submission" date="2022-03" db="EMBL/GenBank/DDBJ databases">
        <authorList>
            <person name="Sayadi A."/>
        </authorList>
    </citation>
    <scope>NUCLEOTIDE SEQUENCE</scope>
</reference>
<dbReference type="EMBL" id="CAKOFQ010006812">
    <property type="protein sequence ID" value="CAH1973609.1"/>
    <property type="molecule type" value="Genomic_DNA"/>
</dbReference>